<dbReference type="GO" id="GO:0016491">
    <property type="term" value="F:oxidoreductase activity"/>
    <property type="evidence" value="ECO:0007669"/>
    <property type="project" value="UniProtKB-KW"/>
</dbReference>
<accession>A0ABX7X811</accession>
<dbReference type="Pfam" id="PF02665">
    <property type="entry name" value="Nitrate_red_gam"/>
    <property type="match status" value="1"/>
</dbReference>
<keyword evidence="4 9" id="KW-0812">Transmembrane</keyword>
<keyword evidence="7 11" id="KW-0560">Oxidoreductase</keyword>
<evidence type="ECO:0000256" key="2">
    <source>
        <dbReference type="ARBA" id="ARBA00022448"/>
    </source>
</evidence>
<keyword evidence="2" id="KW-0813">Transport</keyword>
<evidence type="ECO:0000256" key="4">
    <source>
        <dbReference type="ARBA" id="ARBA00022692"/>
    </source>
</evidence>
<dbReference type="PANTHER" id="PTHR30598:SF3">
    <property type="entry name" value="RESPIRATORY NITRATE REDUCTASE 1 GAMMA CHAIN"/>
    <property type="match status" value="1"/>
</dbReference>
<name>A0ABX7X811_9GAMM</name>
<keyword evidence="5" id="KW-0249">Electron transport</keyword>
<feature type="transmembrane region" description="Helical" evidence="9">
    <location>
        <begin position="141"/>
        <end position="162"/>
    </location>
</feature>
<evidence type="ECO:0000313" key="11">
    <source>
        <dbReference type="EMBL" id="QTR50115.1"/>
    </source>
</evidence>
<proteinExistence type="predicted"/>
<organism evidence="11 12">
    <name type="scientific">Candidatus Thiothrix anitrata</name>
    <dbReference type="NCBI Taxonomy" id="2823902"/>
    <lineage>
        <taxon>Bacteria</taxon>
        <taxon>Pseudomonadati</taxon>
        <taxon>Pseudomonadota</taxon>
        <taxon>Gammaproteobacteria</taxon>
        <taxon>Thiotrichales</taxon>
        <taxon>Thiotrichaceae</taxon>
        <taxon>Thiothrix</taxon>
    </lineage>
</organism>
<keyword evidence="3" id="KW-1003">Cell membrane</keyword>
<gene>
    <name evidence="11" type="ORF">J8380_00585</name>
</gene>
<dbReference type="EMBL" id="CP072800">
    <property type="protein sequence ID" value="QTR50115.1"/>
    <property type="molecule type" value="Genomic_DNA"/>
</dbReference>
<dbReference type="Gene3D" id="1.20.950.20">
    <property type="entry name" value="Transmembrane di-heme cytochromes, Chain C"/>
    <property type="match status" value="1"/>
</dbReference>
<keyword evidence="6 9" id="KW-1133">Transmembrane helix</keyword>
<feature type="transmembrane region" description="Helical" evidence="9">
    <location>
        <begin position="6"/>
        <end position="25"/>
    </location>
</feature>
<dbReference type="RefSeq" id="WP_210227056.1">
    <property type="nucleotide sequence ID" value="NZ_CP072800.1"/>
</dbReference>
<evidence type="ECO:0000256" key="5">
    <source>
        <dbReference type="ARBA" id="ARBA00022982"/>
    </source>
</evidence>
<feature type="transmembrane region" description="Helical" evidence="9">
    <location>
        <begin position="72"/>
        <end position="90"/>
    </location>
</feature>
<evidence type="ECO:0000256" key="9">
    <source>
        <dbReference type="SAM" id="Phobius"/>
    </source>
</evidence>
<dbReference type="InterPro" id="IPR051936">
    <property type="entry name" value="Heme-iron_electron_transfer"/>
</dbReference>
<reference evidence="11 12" key="1">
    <citation type="submission" date="2021-04" db="EMBL/GenBank/DDBJ databases">
        <title>Genomics, taxonomy and metabolism of representatives of sulfur bacteria of the genus Thiothrix: Thiothrix fructosivorans QT, Thiothrix unzii A1T and three new species, Thiothrix subterranea sp. nov., Thiothrix litoralis sp. nov. and 'Candidatus Thiothrix anitrata' sp. nov.</title>
        <authorList>
            <person name="Ravin N.V."/>
            <person name="Smolyakov D."/>
            <person name="Rudenko T.S."/>
            <person name="Mardanov A.V."/>
            <person name="Beletsky A.V."/>
            <person name="Markov N.D."/>
            <person name="Fomenkov A.I."/>
            <person name="Roberts R.J."/>
            <person name="Karnachuk O.V."/>
            <person name="Novikov A."/>
            <person name="Grabovich M.Y."/>
        </authorList>
    </citation>
    <scope>NUCLEOTIDE SEQUENCE [LARGE SCALE GENOMIC DNA]</scope>
    <source>
        <strain evidence="11 12">A52</strain>
    </source>
</reference>
<dbReference type="InterPro" id="IPR036197">
    <property type="entry name" value="NarG-like_sf"/>
</dbReference>
<keyword evidence="12" id="KW-1185">Reference proteome</keyword>
<dbReference type="EC" id="1.7.99.4" evidence="11"/>
<dbReference type="InterPro" id="IPR023234">
    <property type="entry name" value="NarG-like_domain"/>
</dbReference>
<protein>
    <submittedName>
        <fullName evidence="11">Respiratory nitrate reductase subunit gamma</fullName>
        <ecNumber evidence="11">1.7.99.4</ecNumber>
    </submittedName>
</protein>
<comment type="subcellular location">
    <subcellularLocation>
        <location evidence="1">Cell membrane</location>
        <topology evidence="1">Multi-pass membrane protein</topology>
    </subcellularLocation>
</comment>
<dbReference type="Proteomes" id="UP000672027">
    <property type="component" value="Chromosome"/>
</dbReference>
<evidence type="ECO:0000256" key="6">
    <source>
        <dbReference type="ARBA" id="ARBA00022989"/>
    </source>
</evidence>
<evidence type="ECO:0000313" key="12">
    <source>
        <dbReference type="Proteomes" id="UP000672027"/>
    </source>
</evidence>
<sequence length="255" mass="29036">MTFVSIFYGLLFWAATLILIGGVAMKVRQYWNTPAPLKIPTTPAPVTQGGVVWRMFREVVFFQSLFRSNKTLWLFAFLFHISLWLVLIRHTRYFMEMGAMLTFLQPFGKYAGFTMVLGLVGLWSRRFLVDRVRYISAPSDHLMLVLLIAIGGSGLMMTFVTHTDVTQVKAFFSGLLTFGFFGDVGLPADPIVLVHLLLVALLMIIFPISKLLHAPGVFFSPTRNQVDNPREKRHISGWALELERQGKTYLDELKK</sequence>
<feature type="transmembrane region" description="Helical" evidence="9">
    <location>
        <begin position="193"/>
        <end position="212"/>
    </location>
</feature>
<keyword evidence="8 9" id="KW-0472">Membrane</keyword>
<feature type="transmembrane region" description="Helical" evidence="9">
    <location>
        <begin position="110"/>
        <end position="129"/>
    </location>
</feature>
<evidence type="ECO:0000256" key="8">
    <source>
        <dbReference type="ARBA" id="ARBA00023136"/>
    </source>
</evidence>
<dbReference type="SUPFAM" id="SSF103501">
    <property type="entry name" value="Respiratory nitrate reductase 1 gamma chain"/>
    <property type="match status" value="1"/>
</dbReference>
<dbReference type="PANTHER" id="PTHR30598">
    <property type="entry name" value="NITRATE REDUCTASE PRIVATE CHAPERONE, REDOX ENZYME MATURATION PROTEIN REMP FAMILY"/>
    <property type="match status" value="1"/>
</dbReference>
<evidence type="ECO:0000256" key="7">
    <source>
        <dbReference type="ARBA" id="ARBA00023002"/>
    </source>
</evidence>
<evidence type="ECO:0000259" key="10">
    <source>
        <dbReference type="Pfam" id="PF02665"/>
    </source>
</evidence>
<evidence type="ECO:0000256" key="3">
    <source>
        <dbReference type="ARBA" id="ARBA00022475"/>
    </source>
</evidence>
<feature type="domain" description="NarG-like" evidence="10">
    <location>
        <begin position="64"/>
        <end position="214"/>
    </location>
</feature>
<evidence type="ECO:0000256" key="1">
    <source>
        <dbReference type="ARBA" id="ARBA00004651"/>
    </source>
</evidence>